<reference evidence="2" key="1">
    <citation type="submission" date="2021-01" db="UniProtKB">
        <authorList>
            <consortium name="EnsemblMetazoa"/>
        </authorList>
    </citation>
    <scope>IDENTIFICATION</scope>
</reference>
<evidence type="ECO:0000256" key="1">
    <source>
        <dbReference type="SAM" id="MobiDB-lite"/>
    </source>
</evidence>
<dbReference type="GO" id="GO:0005813">
    <property type="term" value="C:centrosome"/>
    <property type="evidence" value="ECO:0007669"/>
    <property type="project" value="TreeGrafter"/>
</dbReference>
<organism evidence="2 3">
    <name type="scientific">Clytia hemisphaerica</name>
    <dbReference type="NCBI Taxonomy" id="252671"/>
    <lineage>
        <taxon>Eukaryota</taxon>
        <taxon>Metazoa</taxon>
        <taxon>Cnidaria</taxon>
        <taxon>Hydrozoa</taxon>
        <taxon>Hydroidolina</taxon>
        <taxon>Leptothecata</taxon>
        <taxon>Obeliida</taxon>
        <taxon>Clytiidae</taxon>
        <taxon>Clytia</taxon>
    </lineage>
</organism>
<dbReference type="Proteomes" id="UP000594262">
    <property type="component" value="Unplaced"/>
</dbReference>
<keyword evidence="3" id="KW-1185">Reference proteome</keyword>
<evidence type="ECO:0000313" key="3">
    <source>
        <dbReference type="Proteomes" id="UP000594262"/>
    </source>
</evidence>
<evidence type="ECO:0000313" key="2">
    <source>
        <dbReference type="EnsemblMetazoa" id="CLYHEMP015522.2"/>
    </source>
</evidence>
<dbReference type="AlphaFoldDB" id="A0A7M5WZU8"/>
<dbReference type="GO" id="GO:0008017">
    <property type="term" value="F:microtubule binding"/>
    <property type="evidence" value="ECO:0007669"/>
    <property type="project" value="TreeGrafter"/>
</dbReference>
<dbReference type="PANTHER" id="PTHR19336:SF9">
    <property type="entry name" value="SPINDLE POLE BODY PROTEIN PPC89"/>
    <property type="match status" value="1"/>
</dbReference>
<name>A0A7M5WZU8_9CNID</name>
<feature type="region of interest" description="Disordered" evidence="1">
    <location>
        <begin position="49"/>
        <end position="85"/>
    </location>
</feature>
<accession>A0A7M5WZU8</accession>
<dbReference type="Gene3D" id="1.20.58.90">
    <property type="match status" value="1"/>
</dbReference>
<feature type="compositionally biased region" description="Polar residues" evidence="1">
    <location>
        <begin position="128"/>
        <end position="145"/>
    </location>
</feature>
<proteinExistence type="predicted"/>
<protein>
    <submittedName>
        <fullName evidence="2">Uncharacterized protein</fullName>
    </submittedName>
</protein>
<feature type="region of interest" description="Disordered" evidence="1">
    <location>
        <begin position="127"/>
        <end position="148"/>
    </location>
</feature>
<sequence>TGPSTSPNNHYLLDLNNIPFVVGQSTSRSHSVGANVQNVLSMMKSHSRLCESANHAKKPNTSSARSKRPTPRTPRSPKSTEHRQLSERIEVEENELLRQSDEKELSLIYDKLESKGKQISMIREVLKSSPQSKVAPTGASKQHTSGGKLRLGPQEIEVVTTIRAPTKTSTARSETKGNTNLDLLKKVRKLQYTLQKEDLKWD</sequence>
<dbReference type="EnsemblMetazoa" id="CLYHEMT015522.2">
    <property type="protein sequence ID" value="CLYHEMP015522.2"/>
    <property type="gene ID" value="CLYHEMG015522"/>
</dbReference>
<dbReference type="OrthoDB" id="76453at2759"/>
<dbReference type="InterPro" id="IPR051756">
    <property type="entry name" value="Centrosomal_MT-associated"/>
</dbReference>
<dbReference type="PANTHER" id="PTHR19336">
    <property type="entry name" value="UNCHARACTERIZED DUF1167"/>
    <property type="match status" value="1"/>
</dbReference>